<dbReference type="GO" id="GO:1902201">
    <property type="term" value="P:negative regulation of bacterial-type flagellum-dependent cell motility"/>
    <property type="evidence" value="ECO:0007669"/>
    <property type="project" value="TreeGrafter"/>
</dbReference>
<dbReference type="Proteomes" id="UP000327478">
    <property type="component" value="Chromosome"/>
</dbReference>
<dbReference type="CDD" id="cd01949">
    <property type="entry name" value="GGDEF"/>
    <property type="match status" value="1"/>
</dbReference>
<dbReference type="RefSeq" id="WP_153371080.1">
    <property type="nucleotide sequence ID" value="NZ_CP045650.1"/>
</dbReference>
<evidence type="ECO:0000259" key="5">
    <source>
        <dbReference type="PROSITE" id="PS50887"/>
    </source>
</evidence>
<dbReference type="AlphaFoldDB" id="A0A5Q0P2N5"/>
<feature type="transmembrane region" description="Helical" evidence="4">
    <location>
        <begin position="120"/>
        <end position="139"/>
    </location>
</feature>
<dbReference type="InterPro" id="IPR050469">
    <property type="entry name" value="Diguanylate_Cyclase"/>
</dbReference>
<dbReference type="PANTHER" id="PTHR45138">
    <property type="entry name" value="REGULATORY COMPONENTS OF SENSORY TRANSDUCTION SYSTEM"/>
    <property type="match status" value="1"/>
</dbReference>
<dbReference type="PROSITE" id="PS50887">
    <property type="entry name" value="GGDEF"/>
    <property type="match status" value="1"/>
</dbReference>
<comment type="catalytic activity">
    <reaction evidence="3">
        <text>2 GTP = 3',3'-c-di-GMP + 2 diphosphate</text>
        <dbReference type="Rhea" id="RHEA:24898"/>
        <dbReference type="ChEBI" id="CHEBI:33019"/>
        <dbReference type="ChEBI" id="CHEBI:37565"/>
        <dbReference type="ChEBI" id="CHEBI:58805"/>
        <dbReference type="EC" id="2.7.7.65"/>
    </reaction>
</comment>
<sequence>MEYKYNLAQLQSDKEKVEDLISQQSQRVGQVFPKQLEAEFWTKNLERARKHAEKYVWAGVLVYFLFMLVMIPTDYWIIDAAHFDHDFALALLGLINGGLSLLVFYFFSCLPRIKRFFHQASLGVAFWALVTIPCLTMSMQTVAMQHQSMAIVTIIYILGNILAGIKPKHMLMMGMCAAATTIAILLALDSDVNPLVFGRILVGSCLLGYVISHMIFARERMMFLYTIRAKISEQIHRIHTTELLHLSQHDELTKISNRRTFDETLDIYFERSRREETALALLFIDVDFFKNYNDYYGHQKGDDVISTIAKSIKNAIRHMDFVARYGGEEFVVLLPETDAHGAYAVASNIFKAIERLEIPHAKSKVAKHVTISLGITVYHAESGIDKEALLGVADQALYRAKQLGRNQIYYQSIGPSHVNDVAHL</sequence>
<dbReference type="NCBIfam" id="TIGR00254">
    <property type="entry name" value="GGDEF"/>
    <property type="match status" value="1"/>
</dbReference>
<dbReference type="InterPro" id="IPR043128">
    <property type="entry name" value="Rev_trsase/Diguanyl_cyclase"/>
</dbReference>
<feature type="transmembrane region" description="Helical" evidence="4">
    <location>
        <begin position="194"/>
        <end position="216"/>
    </location>
</feature>
<protein>
    <recommendedName>
        <fullName evidence="2">diguanylate cyclase</fullName>
        <ecNumber evidence="2">2.7.7.65</ecNumber>
    </recommendedName>
</protein>
<feature type="transmembrane region" description="Helical" evidence="4">
    <location>
        <begin position="87"/>
        <end position="108"/>
    </location>
</feature>
<dbReference type="GO" id="GO:0043709">
    <property type="term" value="P:cell adhesion involved in single-species biofilm formation"/>
    <property type="evidence" value="ECO:0007669"/>
    <property type="project" value="TreeGrafter"/>
</dbReference>
<accession>A0A5Q0P2N5</accession>
<keyword evidence="4" id="KW-1133">Transmembrane helix</keyword>
<dbReference type="EMBL" id="WITK01000010">
    <property type="protein sequence ID" value="MQW92149.1"/>
    <property type="molecule type" value="Genomic_DNA"/>
</dbReference>
<name>A0A5Q0P2N5_9GAMM</name>
<dbReference type="SMART" id="SM00267">
    <property type="entry name" value="GGDEF"/>
    <property type="match status" value="1"/>
</dbReference>
<dbReference type="FunFam" id="3.30.70.270:FF:000001">
    <property type="entry name" value="Diguanylate cyclase domain protein"/>
    <property type="match status" value="1"/>
</dbReference>
<dbReference type="PANTHER" id="PTHR45138:SF9">
    <property type="entry name" value="DIGUANYLATE CYCLASE DGCM-RELATED"/>
    <property type="match status" value="1"/>
</dbReference>
<feature type="transmembrane region" description="Helical" evidence="4">
    <location>
        <begin position="55"/>
        <end position="75"/>
    </location>
</feature>
<organism evidence="6 9">
    <name type="scientific">Acinetobacter wanghuae</name>
    <dbReference type="NCBI Taxonomy" id="2662362"/>
    <lineage>
        <taxon>Bacteria</taxon>
        <taxon>Pseudomonadati</taxon>
        <taxon>Pseudomonadota</taxon>
        <taxon>Gammaproteobacteria</taxon>
        <taxon>Moraxellales</taxon>
        <taxon>Moraxellaceae</taxon>
        <taxon>Acinetobacter</taxon>
    </lineage>
</organism>
<dbReference type="EMBL" id="CP045650">
    <property type="protein sequence ID" value="QGA10680.1"/>
    <property type="molecule type" value="Genomic_DNA"/>
</dbReference>
<dbReference type="Gene3D" id="3.30.70.270">
    <property type="match status" value="1"/>
</dbReference>
<evidence type="ECO:0000313" key="8">
    <source>
        <dbReference type="Proteomes" id="UP000327478"/>
    </source>
</evidence>
<gene>
    <name evidence="7" type="ORF">GFH30_04400</name>
    <name evidence="6" type="ORF">GHJ48_07035</name>
</gene>
<evidence type="ECO:0000256" key="2">
    <source>
        <dbReference type="ARBA" id="ARBA00012528"/>
    </source>
</evidence>
<reference evidence="8 9" key="1">
    <citation type="submission" date="2019-10" db="EMBL/GenBank/DDBJ databases">
        <authorList>
            <person name="Dong K."/>
        </authorList>
    </citation>
    <scope>NUCLEOTIDE SEQUENCE [LARGE SCALE GENOMIC DNA]</scope>
    <source>
        <strain evidence="7">Dk386</strain>
        <strain evidence="8">dk386</strain>
        <strain evidence="6">Dk771</strain>
        <strain evidence="9">dk771</strain>
    </source>
</reference>
<evidence type="ECO:0000256" key="3">
    <source>
        <dbReference type="ARBA" id="ARBA00034247"/>
    </source>
</evidence>
<evidence type="ECO:0000256" key="4">
    <source>
        <dbReference type="SAM" id="Phobius"/>
    </source>
</evidence>
<dbReference type="EC" id="2.7.7.65" evidence="2"/>
<evidence type="ECO:0000313" key="9">
    <source>
        <dbReference type="Proteomes" id="UP000480556"/>
    </source>
</evidence>
<dbReference type="InterPro" id="IPR000160">
    <property type="entry name" value="GGDEF_dom"/>
</dbReference>
<evidence type="ECO:0000313" key="6">
    <source>
        <dbReference type="EMBL" id="MQW92149.1"/>
    </source>
</evidence>
<dbReference type="GO" id="GO:0052621">
    <property type="term" value="F:diguanylate cyclase activity"/>
    <property type="evidence" value="ECO:0007669"/>
    <property type="project" value="UniProtKB-EC"/>
</dbReference>
<feature type="domain" description="GGDEF" evidence="5">
    <location>
        <begin position="277"/>
        <end position="413"/>
    </location>
</feature>
<dbReference type="Pfam" id="PF00990">
    <property type="entry name" value="GGDEF"/>
    <property type="match status" value="1"/>
</dbReference>
<proteinExistence type="predicted"/>
<keyword evidence="8" id="KW-1185">Reference proteome</keyword>
<dbReference type="InterPro" id="IPR029787">
    <property type="entry name" value="Nucleotide_cyclase"/>
</dbReference>
<comment type="cofactor">
    <cofactor evidence="1">
        <name>Mg(2+)</name>
        <dbReference type="ChEBI" id="CHEBI:18420"/>
    </cofactor>
</comment>
<dbReference type="Proteomes" id="UP000480556">
    <property type="component" value="Unassembled WGS sequence"/>
</dbReference>
<dbReference type="GO" id="GO:0005886">
    <property type="term" value="C:plasma membrane"/>
    <property type="evidence" value="ECO:0007669"/>
    <property type="project" value="TreeGrafter"/>
</dbReference>
<keyword evidence="4" id="KW-0812">Transmembrane</keyword>
<keyword evidence="4" id="KW-0472">Membrane</keyword>
<evidence type="ECO:0000256" key="1">
    <source>
        <dbReference type="ARBA" id="ARBA00001946"/>
    </source>
</evidence>
<dbReference type="SUPFAM" id="SSF55073">
    <property type="entry name" value="Nucleotide cyclase"/>
    <property type="match status" value="1"/>
</dbReference>
<feature type="transmembrane region" description="Helical" evidence="4">
    <location>
        <begin position="170"/>
        <end position="188"/>
    </location>
</feature>
<evidence type="ECO:0000313" key="7">
    <source>
        <dbReference type="EMBL" id="QGA10680.1"/>
    </source>
</evidence>